<evidence type="ECO:0000313" key="3">
    <source>
        <dbReference type="Proteomes" id="UP000539473"/>
    </source>
</evidence>
<name>A0A7W8KFG9_9DEIO</name>
<dbReference type="RefSeq" id="WP_184112580.1">
    <property type="nucleotide sequence ID" value="NZ_BNAJ01000006.1"/>
</dbReference>
<dbReference type="EMBL" id="BNAJ01000006">
    <property type="protein sequence ID" value="GHF48005.1"/>
    <property type="molecule type" value="Genomic_DNA"/>
</dbReference>
<keyword evidence="4" id="KW-1185">Reference proteome</keyword>
<accession>A0A7W8KFG9</accession>
<reference evidence="4" key="2">
    <citation type="journal article" date="2019" name="Int. J. Syst. Evol. Microbiol.">
        <title>The Global Catalogue of Microorganisms (GCM) 10K type strain sequencing project: providing services to taxonomists for standard genome sequencing and annotation.</title>
        <authorList>
            <consortium name="The Broad Institute Genomics Platform"/>
            <consortium name="The Broad Institute Genome Sequencing Center for Infectious Disease"/>
            <person name="Wu L."/>
            <person name="Ma J."/>
        </authorList>
    </citation>
    <scope>NUCLEOTIDE SEQUENCE [LARGE SCALE GENOMIC DNA]</scope>
    <source>
        <strain evidence="4">CGMCC 1.18437</strain>
    </source>
</reference>
<reference evidence="1" key="4">
    <citation type="submission" date="2024-05" db="EMBL/GenBank/DDBJ databases">
        <authorList>
            <person name="Sun Q."/>
            <person name="Zhou Y."/>
        </authorList>
    </citation>
    <scope>NUCLEOTIDE SEQUENCE</scope>
    <source>
        <strain evidence="1">CGMCC 1.18437</strain>
    </source>
</reference>
<dbReference type="Proteomes" id="UP000619376">
    <property type="component" value="Unassembled WGS sequence"/>
</dbReference>
<evidence type="ECO:0000313" key="2">
    <source>
        <dbReference type="EMBL" id="MBB5377232.1"/>
    </source>
</evidence>
<reference evidence="2 3" key="3">
    <citation type="submission" date="2020-08" db="EMBL/GenBank/DDBJ databases">
        <title>Genomic Encyclopedia of Type Strains, Phase IV (KMG-IV): sequencing the most valuable type-strain genomes for metagenomic binning, comparative biology and taxonomic classification.</title>
        <authorList>
            <person name="Goeker M."/>
        </authorList>
    </citation>
    <scope>NUCLEOTIDE SEQUENCE [LARGE SCALE GENOMIC DNA]</scope>
    <source>
        <strain evidence="2 3">DSM 27521</strain>
    </source>
</reference>
<dbReference type="EMBL" id="JACHFK010000006">
    <property type="protein sequence ID" value="MBB5377232.1"/>
    <property type="molecule type" value="Genomic_DNA"/>
</dbReference>
<evidence type="ECO:0000313" key="4">
    <source>
        <dbReference type="Proteomes" id="UP000619376"/>
    </source>
</evidence>
<reference evidence="1" key="1">
    <citation type="journal article" date="2014" name="Int. J. Syst. Evol. Microbiol.">
        <title>Complete genome of a new Firmicutes species belonging to the dominant human colonic microbiota ('Ruminococcus bicirculans') reveals two chromosomes and a selective capacity to utilize plant glucans.</title>
        <authorList>
            <consortium name="NISC Comparative Sequencing Program"/>
            <person name="Wegmann U."/>
            <person name="Louis P."/>
            <person name="Goesmann A."/>
            <person name="Henrissat B."/>
            <person name="Duncan S.H."/>
            <person name="Flint H.J."/>
        </authorList>
    </citation>
    <scope>NUCLEOTIDE SEQUENCE</scope>
    <source>
        <strain evidence="1">CGMCC 1.18437</strain>
    </source>
</reference>
<gene>
    <name evidence="1" type="ORF">GCM10017781_25440</name>
    <name evidence="2" type="ORF">HNQ07_002705</name>
</gene>
<evidence type="ECO:0000313" key="1">
    <source>
        <dbReference type="EMBL" id="GHF48005.1"/>
    </source>
</evidence>
<protein>
    <submittedName>
        <fullName evidence="2">Tetratricopeptide (TPR) repeat protein</fullName>
    </submittedName>
</protein>
<sequence>MILLPDLGDLLRLHPRYNAGTVVELLEGLGAREVLWATSDDPDHPLRDALPAAGIAVRDGVTAGWAWADAEHEQLQTFLQQYPQGRERLRDAAHAEREFAALLTAPMAPSQVLAPETLAAAEAYHDRVRAALDEGPGTRWRERRLTELAQRLAGHAGVALVPLDDLPGLRARLPDAALPDVSGFTPGETSRRRALADRAWALDEDDDLGALLAALDRESGDRITPRAELDAAAAGIHLAVGDLETARALLERAAHGLADGQPRSLAGLTLARLGQVRDALGDRDLAVRTYRAVLALSYAPQVARSAAETGLREPFLLETGDAPAS</sequence>
<organism evidence="2 3">
    <name type="scientific">Deinococcus metalli</name>
    <dbReference type="NCBI Taxonomy" id="1141878"/>
    <lineage>
        <taxon>Bacteria</taxon>
        <taxon>Thermotogati</taxon>
        <taxon>Deinococcota</taxon>
        <taxon>Deinococci</taxon>
        <taxon>Deinococcales</taxon>
        <taxon>Deinococcaceae</taxon>
        <taxon>Deinococcus</taxon>
    </lineage>
</organism>
<dbReference type="Proteomes" id="UP000539473">
    <property type="component" value="Unassembled WGS sequence"/>
</dbReference>
<dbReference type="AlphaFoldDB" id="A0A7W8KFG9"/>
<comment type="caution">
    <text evidence="2">The sequence shown here is derived from an EMBL/GenBank/DDBJ whole genome shotgun (WGS) entry which is preliminary data.</text>
</comment>
<proteinExistence type="predicted"/>